<dbReference type="InterPro" id="IPR028607">
    <property type="entry name" value="DNPH1"/>
</dbReference>
<dbReference type="PANTHER" id="PTHR15364">
    <property type="entry name" value="2'-DEOXYNUCLEOSIDE 5'-PHOSPHATE N-HYDROLASE 1"/>
    <property type="match status" value="1"/>
</dbReference>
<name>A0A2M6WWK6_9BACT</name>
<evidence type="ECO:0000256" key="4">
    <source>
        <dbReference type="ARBA" id="ARBA00023295"/>
    </source>
</evidence>
<feature type="binding site" evidence="6">
    <location>
        <begin position="106"/>
        <end position="108"/>
    </location>
    <ligand>
        <name>substrate</name>
        <note>ligand shared between homodimeric partners</note>
    </ligand>
</feature>
<dbReference type="SUPFAM" id="SSF52309">
    <property type="entry name" value="N-(deoxy)ribosyltransferase-like"/>
    <property type="match status" value="1"/>
</dbReference>
<keyword evidence="7" id="KW-0175">Coiled coil</keyword>
<feature type="binding site" description="in other chain" evidence="6">
    <location>
        <position position="82"/>
    </location>
    <ligand>
        <name>substrate</name>
        <note>ligand shared between homodimeric partners</note>
    </ligand>
</feature>
<proteinExistence type="inferred from homology"/>
<dbReference type="Gene3D" id="3.40.50.450">
    <property type="match status" value="1"/>
</dbReference>
<evidence type="ECO:0000313" key="8">
    <source>
        <dbReference type="EMBL" id="PIT97185.1"/>
    </source>
</evidence>
<accession>A0A2M6WWK6</accession>
<dbReference type="InterPro" id="IPR007710">
    <property type="entry name" value="Nucleoside_deoxyribTrfase"/>
</dbReference>
<dbReference type="GO" id="GO:0009117">
    <property type="term" value="P:nucleotide metabolic process"/>
    <property type="evidence" value="ECO:0007669"/>
    <property type="project" value="UniProtKB-KW"/>
</dbReference>
<comment type="function">
    <text evidence="6">Catalyzes the cleavage of the N-glycosidic bond of deoxyribonucleoside 5'-monophosphates to yield deoxyribose 5-phosphate and a purine or pyrimidine base.</text>
</comment>
<organism evidence="8 9">
    <name type="scientific">Candidatus Berkelbacteria bacterium CG10_big_fil_rev_8_21_14_0_10_41_12</name>
    <dbReference type="NCBI Taxonomy" id="1974513"/>
    <lineage>
        <taxon>Bacteria</taxon>
        <taxon>Candidatus Berkelbacteria</taxon>
    </lineage>
</organism>
<evidence type="ECO:0000256" key="1">
    <source>
        <dbReference type="ARBA" id="ARBA00011407"/>
    </source>
</evidence>
<dbReference type="GO" id="GO:0070694">
    <property type="term" value="F:5-hydroxymethyl-dUMP N-hydrolase activity"/>
    <property type="evidence" value="ECO:0007669"/>
    <property type="project" value="InterPro"/>
</dbReference>
<dbReference type="GO" id="GO:0009116">
    <property type="term" value="P:nucleoside metabolic process"/>
    <property type="evidence" value="ECO:0007669"/>
    <property type="project" value="UniProtKB-UniRule"/>
</dbReference>
<keyword evidence="2 6" id="KW-0378">Hydrolase</keyword>
<comment type="catalytic activity">
    <reaction evidence="6">
        <text>a pyrimidine 2'-deoxyribonucleoside 5'-phosphate + H2O = a pyrimidine nucleobase + 2-deoxy-D-ribose 5-phosphate</text>
        <dbReference type="Rhea" id="RHEA:57852"/>
        <dbReference type="ChEBI" id="CHEBI:15377"/>
        <dbReference type="ChEBI" id="CHEBI:26432"/>
        <dbReference type="ChEBI" id="CHEBI:62877"/>
        <dbReference type="ChEBI" id="CHEBI:142209"/>
    </reaction>
</comment>
<comment type="caution">
    <text evidence="6">Lacks conserved residue(s) required for the propagation of feature annotation.</text>
</comment>
<comment type="caution">
    <text evidence="8">The sequence shown here is derived from an EMBL/GenBank/DDBJ whole genome shotgun (WGS) entry which is preliminary data.</text>
</comment>
<dbReference type="InterPro" id="IPR051239">
    <property type="entry name" value="2'-dNMP_N-hydrolase"/>
</dbReference>
<protein>
    <recommendedName>
        <fullName evidence="6">Putative 2'-deoxynucleoside 5'-phosphate N-hydrolase 1</fullName>
        <ecNumber evidence="6">3.2.2.-</ecNumber>
    </recommendedName>
</protein>
<dbReference type="HAMAP" id="MF_03036">
    <property type="entry name" value="Nuc_phosphate_hydrolase"/>
    <property type="match status" value="1"/>
</dbReference>
<dbReference type="GO" id="GO:0009159">
    <property type="term" value="P:deoxyribonucleoside monophosphate catabolic process"/>
    <property type="evidence" value="ECO:0007669"/>
    <property type="project" value="InterPro"/>
</dbReference>
<keyword evidence="4 6" id="KW-0326">Glycosidase</keyword>
<dbReference type="PANTHER" id="PTHR15364:SF0">
    <property type="entry name" value="2'-DEOXYNUCLEOSIDE 5'-PHOSPHATE N-HYDROLASE 1"/>
    <property type="match status" value="1"/>
</dbReference>
<comment type="subunit">
    <text evidence="1 6">Monomer and homodimer.</text>
</comment>
<evidence type="ECO:0000256" key="6">
    <source>
        <dbReference type="HAMAP-Rule" id="MF_03036"/>
    </source>
</evidence>
<dbReference type="Pfam" id="PF05014">
    <property type="entry name" value="Nuc_deoxyrib_tr"/>
    <property type="match status" value="1"/>
</dbReference>
<dbReference type="EMBL" id="PEZV01000030">
    <property type="protein sequence ID" value="PIT97185.1"/>
    <property type="molecule type" value="Genomic_DNA"/>
</dbReference>
<gene>
    <name evidence="8" type="ORF">COT77_02860</name>
</gene>
<dbReference type="EC" id="3.2.2.-" evidence="6"/>
<dbReference type="AlphaFoldDB" id="A0A2M6WWK6"/>
<comment type="catalytic activity">
    <reaction evidence="5">
        <text>5-hydroxymethyl-dUMP + H2O = 5-hydroxymethyluracil + 2-deoxy-D-ribose 5-phosphate</text>
        <dbReference type="Rhea" id="RHEA:77099"/>
        <dbReference type="ChEBI" id="CHEBI:15377"/>
        <dbReference type="ChEBI" id="CHEBI:16964"/>
        <dbReference type="ChEBI" id="CHEBI:62877"/>
        <dbReference type="ChEBI" id="CHEBI:90409"/>
    </reaction>
    <physiologicalReaction direction="left-to-right" evidence="5">
        <dbReference type="Rhea" id="RHEA:77100"/>
    </physiologicalReaction>
</comment>
<sequence>MKIYFSGAIRAGRENALLHHQLVKFLSDYGKVLTSHIGDMNLTEKGEAREINYIYRRDMRWIKEADIVIAEISTPSVGVGYEIRHIEEIGKPVICLYFTKSPKNVSGMIEGNKNIKLIKYDNFAKMEFNLRKELDKHKSKIFYNKLIRDKIPEIIKKQGKKYRVSTLSFENFKKALKQKLVEESKEFAKVKTINKKEIENELVDLKEVIEAIEKAEHISTKNIAVLKREKNKKRGTFEKKKNAMGRKIE</sequence>
<dbReference type="CDD" id="cd11532">
    <property type="entry name" value="NTP-PPase_COG4997"/>
    <property type="match status" value="1"/>
</dbReference>
<evidence type="ECO:0000256" key="7">
    <source>
        <dbReference type="SAM" id="Coils"/>
    </source>
</evidence>
<dbReference type="InterPro" id="IPR038735">
    <property type="entry name" value="MSMEG_1276-like_NTP-PPase_dom"/>
</dbReference>
<comment type="catalytic activity">
    <reaction evidence="6">
        <text>a purine 2'-deoxyribonucleoside 5'-phosphate + H2O = a purine nucleobase + 2-deoxy-D-ribose 5-phosphate</text>
        <dbReference type="Rhea" id="RHEA:51132"/>
        <dbReference type="ChEBI" id="CHEBI:15377"/>
        <dbReference type="ChEBI" id="CHEBI:26386"/>
        <dbReference type="ChEBI" id="CHEBI:62877"/>
        <dbReference type="ChEBI" id="CHEBI:142198"/>
    </reaction>
</comment>
<reference evidence="9" key="1">
    <citation type="submission" date="2017-09" db="EMBL/GenBank/DDBJ databases">
        <title>Depth-based differentiation of microbial function through sediment-hosted aquifers and enrichment of novel symbionts in the deep terrestrial subsurface.</title>
        <authorList>
            <person name="Probst A.J."/>
            <person name="Ladd B."/>
            <person name="Jarett J.K."/>
            <person name="Geller-Mcgrath D.E."/>
            <person name="Sieber C.M.K."/>
            <person name="Emerson J.B."/>
            <person name="Anantharaman K."/>
            <person name="Thomas B.C."/>
            <person name="Malmstrom R."/>
            <person name="Stieglmeier M."/>
            <person name="Klingl A."/>
            <person name="Woyke T."/>
            <person name="Ryan C.M."/>
            <person name="Banfield J.F."/>
        </authorList>
    </citation>
    <scope>NUCLEOTIDE SEQUENCE [LARGE SCALE GENOMIC DNA]</scope>
</reference>
<evidence type="ECO:0000313" key="9">
    <source>
        <dbReference type="Proteomes" id="UP000228596"/>
    </source>
</evidence>
<comment type="similarity">
    <text evidence="6">Belongs to the 2'-deoxynucleoside 5'-phosphate N-hydrolase 1 family.</text>
</comment>
<feature type="coiled-coil region" evidence="7">
    <location>
        <begin position="188"/>
        <end position="215"/>
    </location>
</feature>
<evidence type="ECO:0000256" key="2">
    <source>
        <dbReference type="ARBA" id="ARBA00022801"/>
    </source>
</evidence>
<evidence type="ECO:0000256" key="3">
    <source>
        <dbReference type="ARBA" id="ARBA00023080"/>
    </source>
</evidence>
<keyword evidence="3 6" id="KW-0546">Nucleotide metabolism</keyword>
<dbReference type="Proteomes" id="UP000228596">
    <property type="component" value="Unassembled WGS sequence"/>
</dbReference>
<evidence type="ECO:0000256" key="5">
    <source>
        <dbReference type="ARBA" id="ARBA00047460"/>
    </source>
</evidence>